<feature type="chain" id="PRO_5035264822" evidence="1">
    <location>
        <begin position="18"/>
        <end position="93"/>
    </location>
</feature>
<evidence type="ECO:0000313" key="3">
    <source>
        <dbReference type="Proteomes" id="UP000619079"/>
    </source>
</evidence>
<evidence type="ECO:0000313" key="2">
    <source>
        <dbReference type="EMBL" id="MBJ6372728.1"/>
    </source>
</evidence>
<comment type="caution">
    <text evidence="2">The sequence shown here is derived from an EMBL/GenBank/DDBJ whole genome shotgun (WGS) entry which is preliminary data.</text>
</comment>
<evidence type="ECO:0000256" key="1">
    <source>
        <dbReference type="SAM" id="SignalP"/>
    </source>
</evidence>
<keyword evidence="3" id="KW-1185">Reference proteome</keyword>
<protein>
    <submittedName>
        <fullName evidence="2">Uncharacterized protein</fullName>
    </submittedName>
</protein>
<name>A0A8J7JBB7_9RHOB</name>
<gene>
    <name evidence="2" type="ORF">JF290_14440</name>
</gene>
<proteinExistence type="predicted"/>
<accession>A0A8J7JBB7</accession>
<sequence length="93" mass="9930">MTPILQALALCAVVVGAATGAVSVMNGDIPDLAVPEGPWQAGSALDGRVFHTVDTILGSGEVLRDELHFMGERFQSAKCQLYCDFGWADYETK</sequence>
<organism evidence="2 3">
    <name type="scientific">Sedimentitalea arenosa</name>
    <dbReference type="NCBI Taxonomy" id="2798803"/>
    <lineage>
        <taxon>Bacteria</taxon>
        <taxon>Pseudomonadati</taxon>
        <taxon>Pseudomonadota</taxon>
        <taxon>Alphaproteobacteria</taxon>
        <taxon>Rhodobacterales</taxon>
        <taxon>Paracoccaceae</taxon>
        <taxon>Sedimentitalea</taxon>
    </lineage>
</organism>
<keyword evidence="1" id="KW-0732">Signal</keyword>
<dbReference type="AlphaFoldDB" id="A0A8J7JBB7"/>
<dbReference type="Proteomes" id="UP000619079">
    <property type="component" value="Unassembled WGS sequence"/>
</dbReference>
<dbReference type="RefSeq" id="WP_199025608.1">
    <property type="nucleotide sequence ID" value="NZ_JAELVR010000010.1"/>
</dbReference>
<dbReference type="EMBL" id="JAELVR010000010">
    <property type="protein sequence ID" value="MBJ6372728.1"/>
    <property type="molecule type" value="Genomic_DNA"/>
</dbReference>
<feature type="signal peptide" evidence="1">
    <location>
        <begin position="1"/>
        <end position="17"/>
    </location>
</feature>
<reference evidence="2" key="1">
    <citation type="submission" date="2020-12" db="EMBL/GenBank/DDBJ databases">
        <title>Sedimentitalea sp. nov., isolated from sand in Incheon.</title>
        <authorList>
            <person name="Kim W."/>
        </authorList>
    </citation>
    <scope>NUCLEOTIDE SEQUENCE</scope>
    <source>
        <strain evidence="2">CAU 1593</strain>
    </source>
</reference>